<gene>
    <name evidence="1" type="ORF">QPL79_00250</name>
</gene>
<proteinExistence type="predicted"/>
<comment type="caution">
    <text evidence="1">The sequence shown here is derived from an EMBL/GenBank/DDBJ whole genome shotgun (WGS) entry which is preliminary data.</text>
</comment>
<evidence type="ECO:0000313" key="1">
    <source>
        <dbReference type="EMBL" id="MDK6027804.1"/>
    </source>
</evidence>
<organism evidence="1 2">
    <name type="scientific">Ignisphaera cupida</name>
    <dbReference type="NCBI Taxonomy" id="3050454"/>
    <lineage>
        <taxon>Archaea</taxon>
        <taxon>Thermoproteota</taxon>
        <taxon>Thermoprotei</taxon>
        <taxon>Desulfurococcales</taxon>
        <taxon>Desulfurococcaceae</taxon>
        <taxon>Ignisphaera</taxon>
    </lineage>
</organism>
<name>A0ABD4Z3U6_9CREN</name>
<protein>
    <recommendedName>
        <fullName evidence="3">STAS domain-containing protein</fullName>
    </recommendedName>
</protein>
<evidence type="ECO:0000313" key="2">
    <source>
        <dbReference type="Proteomes" id="UP001529235"/>
    </source>
</evidence>
<dbReference type="Proteomes" id="UP001529235">
    <property type="component" value="Unassembled WGS sequence"/>
</dbReference>
<dbReference type="AlphaFoldDB" id="A0ABD4Z3U6"/>
<dbReference type="EMBL" id="JASNVW010000001">
    <property type="protein sequence ID" value="MDK6027804.1"/>
    <property type="molecule type" value="Genomic_DNA"/>
</dbReference>
<evidence type="ECO:0008006" key="3">
    <source>
        <dbReference type="Google" id="ProtNLM"/>
    </source>
</evidence>
<sequence>MYARICFSTSKQVVKIDLYNYEGACIDSSAYENVKLVEISGVTRIDISSMGMGKDIICIFAENVNKWKMLGGVLKVE</sequence>
<keyword evidence="2" id="KW-1185">Reference proteome</keyword>
<accession>A0ABD4Z3U6</accession>
<dbReference type="RefSeq" id="WP_285272786.1">
    <property type="nucleotide sequence ID" value="NZ_JASNVW010000001.1"/>
</dbReference>
<reference evidence="1 2" key="1">
    <citation type="submission" date="2023-05" db="EMBL/GenBank/DDBJ databases">
        <title>A new hyperthermophilic archaea 'Ignisphaera cupida' sp. nov. and description of the family 'Ignisphaeraceae' fam. nov.</title>
        <authorList>
            <person name="Podosokorskaya O.A."/>
            <person name="Elcheninov A.G."/>
            <person name="Klukina A."/>
            <person name="Merkel A.Y."/>
        </authorList>
    </citation>
    <scope>NUCLEOTIDE SEQUENCE [LARGE SCALE GENOMIC DNA]</scope>
    <source>
        <strain evidence="1 2">4213-co</strain>
    </source>
</reference>